<proteinExistence type="predicted"/>
<dbReference type="InterPro" id="IPR027417">
    <property type="entry name" value="P-loop_NTPase"/>
</dbReference>
<dbReference type="PANTHER" id="PTHR11669">
    <property type="entry name" value="REPLICATION FACTOR C / DNA POLYMERASE III GAMMA-TAU SUBUNIT"/>
    <property type="match status" value="1"/>
</dbReference>
<dbReference type="GO" id="GO:0006261">
    <property type="term" value="P:DNA-templated DNA replication"/>
    <property type="evidence" value="ECO:0007669"/>
    <property type="project" value="TreeGrafter"/>
</dbReference>
<name>A0A5B9P6P0_9BACT</name>
<sequence>MAWQQILGHDKNVERFAGSLKRNRMASTFLFVGPAGVGKRTFALQLAQGLLCESNADDSIDPCDQCPSCQQVIASTHPDLIQVSRPPGKAFIPVELFIGDKEHRRQRGLCHDIGLKPFSGKRKVAIIDDADFLNVEGANSLLKTLEEPPSDSILILIGTSEQQQLSTIVSRSQVIRFAPLSEEHVATILGRIQLETEIPIEQLAPASGGSIERAKKLIEPEVLEFRNSFHRKLASLDPAANGYTKDMLGFIDGAGKDASAKRDRAVLAGDFAIEFYSHWLASLTGADANTCDPSVKSAIEMTPDTSDHDTNEIAVRIAQCIETTVMMQRKIRSNVSSANAVEMWLRDLGRACRGQLVDAVDDLVV</sequence>
<dbReference type="EMBL" id="CP042912">
    <property type="protein sequence ID" value="QEG21209.1"/>
    <property type="molecule type" value="Genomic_DNA"/>
</dbReference>
<gene>
    <name evidence="1" type="primary">dnaX_1</name>
    <name evidence="1" type="ORF">MFFC18_10640</name>
</gene>
<keyword evidence="1" id="KW-0808">Transferase</keyword>
<dbReference type="InterPro" id="IPR050238">
    <property type="entry name" value="DNA_Rep/Repair_Clamp_Loader"/>
</dbReference>
<keyword evidence="2" id="KW-1185">Reference proteome</keyword>
<dbReference type="STRING" id="980251.GCA_001642875_01876"/>
<dbReference type="Proteomes" id="UP000322214">
    <property type="component" value="Chromosome"/>
</dbReference>
<reference evidence="1 2" key="1">
    <citation type="submission" date="2019-08" db="EMBL/GenBank/DDBJ databases">
        <title>Deep-cultivation of Planctomycetes and their phenomic and genomic characterization uncovers novel biology.</title>
        <authorList>
            <person name="Wiegand S."/>
            <person name="Jogler M."/>
            <person name="Boedeker C."/>
            <person name="Pinto D."/>
            <person name="Vollmers J."/>
            <person name="Rivas-Marin E."/>
            <person name="Kohn T."/>
            <person name="Peeters S.H."/>
            <person name="Heuer A."/>
            <person name="Rast P."/>
            <person name="Oberbeckmann S."/>
            <person name="Bunk B."/>
            <person name="Jeske O."/>
            <person name="Meyerdierks A."/>
            <person name="Storesund J.E."/>
            <person name="Kallscheuer N."/>
            <person name="Luecker S."/>
            <person name="Lage O.M."/>
            <person name="Pohl T."/>
            <person name="Merkel B.J."/>
            <person name="Hornburger P."/>
            <person name="Mueller R.-W."/>
            <person name="Bruemmer F."/>
            <person name="Labrenz M."/>
            <person name="Spormann A.M."/>
            <person name="Op den Camp H."/>
            <person name="Overmann J."/>
            <person name="Amann R."/>
            <person name="Jetten M.S.M."/>
            <person name="Mascher T."/>
            <person name="Medema M.H."/>
            <person name="Devos D.P."/>
            <person name="Kaster A.-K."/>
            <person name="Ovreas L."/>
            <person name="Rohde M."/>
            <person name="Galperin M.Y."/>
            <person name="Jogler C."/>
        </authorList>
    </citation>
    <scope>NUCLEOTIDE SEQUENCE [LARGE SCALE GENOMIC DNA]</scope>
    <source>
        <strain evidence="1 2">FC18</strain>
    </source>
</reference>
<dbReference type="AlphaFoldDB" id="A0A5B9P6P0"/>
<dbReference type="EC" id="2.7.7.7" evidence="1"/>
<organism evidence="1 2">
    <name type="scientific">Mariniblastus fucicola</name>
    <dbReference type="NCBI Taxonomy" id="980251"/>
    <lineage>
        <taxon>Bacteria</taxon>
        <taxon>Pseudomonadati</taxon>
        <taxon>Planctomycetota</taxon>
        <taxon>Planctomycetia</taxon>
        <taxon>Pirellulales</taxon>
        <taxon>Pirellulaceae</taxon>
        <taxon>Mariniblastus</taxon>
    </lineage>
</organism>
<dbReference type="Pfam" id="PF13177">
    <property type="entry name" value="DNA_pol3_delta2"/>
    <property type="match status" value="1"/>
</dbReference>
<dbReference type="KEGG" id="mff:MFFC18_10640"/>
<protein>
    <submittedName>
        <fullName evidence="1">DNA polymerase III subunit tau</fullName>
        <ecNumber evidence="1">2.7.7.7</ecNumber>
    </submittedName>
</protein>
<dbReference type="SUPFAM" id="SSF52540">
    <property type="entry name" value="P-loop containing nucleoside triphosphate hydrolases"/>
    <property type="match status" value="1"/>
</dbReference>
<dbReference type="Gene3D" id="3.40.50.300">
    <property type="entry name" value="P-loop containing nucleotide triphosphate hydrolases"/>
    <property type="match status" value="1"/>
</dbReference>
<dbReference type="GO" id="GO:0003887">
    <property type="term" value="F:DNA-directed DNA polymerase activity"/>
    <property type="evidence" value="ECO:0007669"/>
    <property type="project" value="UniProtKB-EC"/>
</dbReference>
<evidence type="ECO:0000313" key="2">
    <source>
        <dbReference type="Proteomes" id="UP000322214"/>
    </source>
</evidence>
<keyword evidence="1" id="KW-0548">Nucleotidyltransferase</keyword>
<evidence type="ECO:0000313" key="1">
    <source>
        <dbReference type="EMBL" id="QEG21209.1"/>
    </source>
</evidence>
<accession>A0A5B9P6P0</accession>
<dbReference type="PANTHER" id="PTHR11669:SF8">
    <property type="entry name" value="DNA POLYMERASE III SUBUNIT DELTA"/>
    <property type="match status" value="1"/>
</dbReference>